<dbReference type="PROSITE" id="PS50835">
    <property type="entry name" value="IG_LIKE"/>
    <property type="match status" value="1"/>
</dbReference>
<reference evidence="3" key="1">
    <citation type="submission" date="2025-08" db="UniProtKB">
        <authorList>
            <consortium name="RefSeq"/>
        </authorList>
    </citation>
    <scope>IDENTIFICATION</scope>
</reference>
<proteinExistence type="predicted"/>
<dbReference type="SUPFAM" id="SSF48726">
    <property type="entry name" value="Immunoglobulin"/>
    <property type="match status" value="2"/>
</dbReference>
<dbReference type="SUPFAM" id="SSF52540">
    <property type="entry name" value="P-loop containing nucleoside triphosphate hydrolases"/>
    <property type="match status" value="1"/>
</dbReference>
<dbReference type="InterPro" id="IPR027417">
    <property type="entry name" value="P-loop_NTPase"/>
</dbReference>
<sequence length="436" mass="48470">MGSDLSVETSLSDKELFVGQDITFKCEVNKCGASAQWKKDGRTLSEDKKYSISWGRGTKGDTFSITIKNVQLNDDGYYSVYVRHKDEKVKSTARLTVKERLKIVKPFGDVTAHGGQRIVLKCGVNRDGATAKWLRNNKQMSESINATMTQSGNEFILTIEQAKSKVKMMKELCSLKLVIDPVRILLHGPIGAGKSSFVNSLDTIFKGRITGRALVDAGTEKSFTKTYKAYRFRLTGEPGVLPFVVNDIMGLEQKQSDGAHTDDIIKALQGHMRDNYKFVPGSPLSEEDPDYISEPSLTDKVHCLVSVISADAISRMDNNVIKKMRAIREKASDMGIPQVVVLTMVDKACQLVASDLSKIYSSVRIKEKIEECHTRVGVPMNCIFPVKNYHDENCLDPEVDCLILAALIQILHLADDYLFDLYYSEGPPPKGRANSP</sequence>
<dbReference type="InterPro" id="IPR007110">
    <property type="entry name" value="Ig-like_dom"/>
</dbReference>
<dbReference type="PANTHER" id="PTHR14241">
    <property type="entry name" value="INTERFERON-INDUCED PROTEIN 44"/>
    <property type="match status" value="1"/>
</dbReference>
<dbReference type="OrthoDB" id="25620at2759"/>
<dbReference type="InterPro" id="IPR013098">
    <property type="entry name" value="Ig_I-set"/>
</dbReference>
<name>A0A6J2WAB0_CHACN</name>
<evidence type="ECO:0000259" key="1">
    <source>
        <dbReference type="PROSITE" id="PS50835"/>
    </source>
</evidence>
<dbReference type="InterPro" id="IPR036179">
    <property type="entry name" value="Ig-like_dom_sf"/>
</dbReference>
<keyword evidence="2" id="KW-1185">Reference proteome</keyword>
<dbReference type="Gene3D" id="2.60.40.10">
    <property type="entry name" value="Immunoglobulins"/>
    <property type="match status" value="2"/>
</dbReference>
<dbReference type="Proteomes" id="UP000504632">
    <property type="component" value="Chromosome 9"/>
</dbReference>
<dbReference type="GeneID" id="115821634"/>
<dbReference type="RefSeq" id="XP_030641299.1">
    <property type="nucleotide sequence ID" value="XM_030785439.1"/>
</dbReference>
<feature type="domain" description="Ig-like" evidence="1">
    <location>
        <begin position="3"/>
        <end position="96"/>
    </location>
</feature>
<dbReference type="FunCoup" id="A0A6J2WAB0">
    <property type="interactions" value="2"/>
</dbReference>
<dbReference type="AlphaFoldDB" id="A0A6J2WAB0"/>
<protein>
    <submittedName>
        <fullName evidence="3">Interferon-induced protein 44-like</fullName>
    </submittedName>
</protein>
<dbReference type="GO" id="GO:0006955">
    <property type="term" value="P:immune response"/>
    <property type="evidence" value="ECO:0007669"/>
    <property type="project" value="TreeGrafter"/>
</dbReference>
<accession>A0A6J2WAB0</accession>
<evidence type="ECO:0000313" key="3">
    <source>
        <dbReference type="RefSeq" id="XP_030641299.1"/>
    </source>
</evidence>
<dbReference type="PANTHER" id="PTHR14241:SF1">
    <property type="entry name" value="INTERFERON-INDUCED PROTEIN 44-RELATED"/>
    <property type="match status" value="1"/>
</dbReference>
<dbReference type="Pfam" id="PF07679">
    <property type="entry name" value="I-set"/>
    <property type="match status" value="1"/>
</dbReference>
<gene>
    <name evidence="3" type="primary">LOC115821634</name>
</gene>
<dbReference type="InterPro" id="IPR013783">
    <property type="entry name" value="Ig-like_fold"/>
</dbReference>
<dbReference type="SMART" id="SM00409">
    <property type="entry name" value="IG"/>
    <property type="match status" value="1"/>
</dbReference>
<dbReference type="InterPro" id="IPR003599">
    <property type="entry name" value="Ig_sub"/>
</dbReference>
<dbReference type="InParanoid" id="A0A6J2WAB0"/>
<evidence type="ECO:0000313" key="2">
    <source>
        <dbReference type="Proteomes" id="UP000504632"/>
    </source>
</evidence>
<organism evidence="2 3">
    <name type="scientific">Chanos chanos</name>
    <name type="common">Milkfish</name>
    <name type="synonym">Mugil chanos</name>
    <dbReference type="NCBI Taxonomy" id="29144"/>
    <lineage>
        <taxon>Eukaryota</taxon>
        <taxon>Metazoa</taxon>
        <taxon>Chordata</taxon>
        <taxon>Craniata</taxon>
        <taxon>Vertebrata</taxon>
        <taxon>Euteleostomi</taxon>
        <taxon>Actinopterygii</taxon>
        <taxon>Neopterygii</taxon>
        <taxon>Teleostei</taxon>
        <taxon>Ostariophysi</taxon>
        <taxon>Gonorynchiformes</taxon>
        <taxon>Chanidae</taxon>
        <taxon>Chanos</taxon>
    </lineage>
</organism>
<dbReference type="Gene3D" id="3.40.50.300">
    <property type="entry name" value="P-loop containing nucleotide triphosphate hydrolases"/>
    <property type="match status" value="1"/>
</dbReference>